<feature type="transmembrane region" description="Helical" evidence="1">
    <location>
        <begin position="6"/>
        <end position="25"/>
    </location>
</feature>
<evidence type="ECO:0000313" key="2">
    <source>
        <dbReference type="EMBL" id="PYI55459.1"/>
    </source>
</evidence>
<dbReference type="Proteomes" id="UP000247476">
    <property type="component" value="Unassembled WGS sequence"/>
</dbReference>
<dbReference type="InterPro" id="IPR018729">
    <property type="entry name" value="DUF2269_transmembrane"/>
</dbReference>
<dbReference type="OrthoDB" id="9786302at2"/>
<evidence type="ECO:0000313" key="3">
    <source>
        <dbReference type="Proteomes" id="UP000247476"/>
    </source>
</evidence>
<name>A0A2V5K7N5_9BACL</name>
<dbReference type="EMBL" id="QJVJ01000003">
    <property type="protein sequence ID" value="PYI55459.1"/>
    <property type="molecule type" value="Genomic_DNA"/>
</dbReference>
<feature type="transmembrane region" description="Helical" evidence="1">
    <location>
        <begin position="132"/>
        <end position="150"/>
    </location>
</feature>
<keyword evidence="3" id="KW-1185">Reference proteome</keyword>
<protein>
    <recommendedName>
        <fullName evidence="4">DUF2269 domain-containing protein</fullName>
    </recommendedName>
</protein>
<evidence type="ECO:0000256" key="1">
    <source>
        <dbReference type="SAM" id="Phobius"/>
    </source>
</evidence>
<keyword evidence="1" id="KW-1133">Transmembrane helix</keyword>
<dbReference type="AlphaFoldDB" id="A0A2V5K7N5"/>
<gene>
    <name evidence="2" type="ORF">DLM86_06915</name>
</gene>
<sequence length="153" mass="17175">MKWLLLLHVLGAVMFIGNVVTAAFWKIRAERSGELSHIHRTAKNVMIADYAFTLPGIVLLIGTGEMMAGQLGYSHADWNWMTVSLALFVLTGLLWAAVLIPNQRIMIRESERSLREGKLTPRYRKASRTWDNVGLLASLMPLAVLVLMVVKPF</sequence>
<accession>A0A2V5K7N5</accession>
<proteinExistence type="predicted"/>
<keyword evidence="1" id="KW-0812">Transmembrane</keyword>
<dbReference type="Pfam" id="PF10027">
    <property type="entry name" value="DUF2269"/>
    <property type="match status" value="1"/>
</dbReference>
<reference evidence="2 3" key="1">
    <citation type="submission" date="2018-05" db="EMBL/GenBank/DDBJ databases">
        <title>Paenibacillus flagellatus sp. nov., isolated from selenium mineral soil.</title>
        <authorList>
            <person name="Dai X."/>
        </authorList>
    </citation>
    <scope>NUCLEOTIDE SEQUENCE [LARGE SCALE GENOMIC DNA]</scope>
    <source>
        <strain evidence="2 3">DXL2</strain>
    </source>
</reference>
<organism evidence="2 3">
    <name type="scientific">Paenibacillus flagellatus</name>
    <dbReference type="NCBI Taxonomy" id="2211139"/>
    <lineage>
        <taxon>Bacteria</taxon>
        <taxon>Bacillati</taxon>
        <taxon>Bacillota</taxon>
        <taxon>Bacilli</taxon>
        <taxon>Bacillales</taxon>
        <taxon>Paenibacillaceae</taxon>
        <taxon>Paenibacillus</taxon>
    </lineage>
</organism>
<keyword evidence="1" id="KW-0472">Membrane</keyword>
<evidence type="ECO:0008006" key="4">
    <source>
        <dbReference type="Google" id="ProtNLM"/>
    </source>
</evidence>
<feature type="transmembrane region" description="Helical" evidence="1">
    <location>
        <begin position="46"/>
        <end position="68"/>
    </location>
</feature>
<feature type="transmembrane region" description="Helical" evidence="1">
    <location>
        <begin position="80"/>
        <end position="100"/>
    </location>
</feature>
<dbReference type="RefSeq" id="WP_110839261.1">
    <property type="nucleotide sequence ID" value="NZ_QJVJ01000003.1"/>
</dbReference>
<comment type="caution">
    <text evidence="2">The sequence shown here is derived from an EMBL/GenBank/DDBJ whole genome shotgun (WGS) entry which is preliminary data.</text>
</comment>